<feature type="chain" id="PRO_5026780887" evidence="1">
    <location>
        <begin position="35"/>
        <end position="188"/>
    </location>
</feature>
<evidence type="ECO:0000256" key="1">
    <source>
        <dbReference type="SAM" id="SignalP"/>
    </source>
</evidence>
<dbReference type="KEGG" id="amaq:GO499_13525"/>
<evidence type="ECO:0000313" key="2">
    <source>
        <dbReference type="EMBL" id="QHQ36116.1"/>
    </source>
</evidence>
<accession>A0A6P1T3R8</accession>
<dbReference type="RefSeq" id="WP_161862668.1">
    <property type="nucleotide sequence ID" value="NZ_CP046620.1"/>
</dbReference>
<sequence>MSDVKVALRVTRRRAAGCAMAIAMMMLQAPVAMADDAEQAEAFWGFAQERCIGPQEQNTTPVKDGMKLSAAVVALVPGLTNTSLAWQTQDDLFFLARDTSSEYLRCSVGIYDPGLRRREVVRDVVLAKLEKMVADGRYAETERRGEEERLILRLESSDWREAPIEVILFSDTKIGRLHLSVNELRAED</sequence>
<proteinExistence type="predicted"/>
<reference evidence="2 3" key="1">
    <citation type="submission" date="2019-12" db="EMBL/GenBank/DDBJ databases">
        <title>Complete genome sequence of Algicella marina strain 9Alg 56(T) isolated from the red alga Tichocarpus crinitus.</title>
        <authorList>
            <person name="Kim S.-G."/>
            <person name="Nedashkovskaya O.I."/>
        </authorList>
    </citation>
    <scope>NUCLEOTIDE SEQUENCE [LARGE SCALE GENOMIC DNA]</scope>
    <source>
        <strain evidence="2 3">9Alg 56</strain>
    </source>
</reference>
<dbReference type="EMBL" id="CP046620">
    <property type="protein sequence ID" value="QHQ36116.1"/>
    <property type="molecule type" value="Genomic_DNA"/>
</dbReference>
<evidence type="ECO:0000313" key="3">
    <source>
        <dbReference type="Proteomes" id="UP000464495"/>
    </source>
</evidence>
<name>A0A6P1T3R8_9RHOB</name>
<keyword evidence="1" id="KW-0732">Signal</keyword>
<protein>
    <submittedName>
        <fullName evidence="2">Uncharacterized protein</fullName>
    </submittedName>
</protein>
<feature type="signal peptide" evidence="1">
    <location>
        <begin position="1"/>
        <end position="34"/>
    </location>
</feature>
<gene>
    <name evidence="2" type="ORF">GO499_13525</name>
</gene>
<dbReference type="AlphaFoldDB" id="A0A6P1T3R8"/>
<keyword evidence="3" id="KW-1185">Reference proteome</keyword>
<dbReference type="Proteomes" id="UP000464495">
    <property type="component" value="Chromosome"/>
</dbReference>
<organism evidence="2 3">
    <name type="scientific">Algicella marina</name>
    <dbReference type="NCBI Taxonomy" id="2683284"/>
    <lineage>
        <taxon>Bacteria</taxon>
        <taxon>Pseudomonadati</taxon>
        <taxon>Pseudomonadota</taxon>
        <taxon>Alphaproteobacteria</taxon>
        <taxon>Rhodobacterales</taxon>
        <taxon>Paracoccaceae</taxon>
        <taxon>Algicella</taxon>
    </lineage>
</organism>